<gene>
    <name evidence="2" type="ORF">PEBR_42966</name>
</gene>
<comment type="caution">
    <text evidence="2">The sequence shown here is derived from an EMBL/GenBank/DDBJ whole genome shotgun (WGS) entry which is preliminary data.</text>
</comment>
<accession>A0A1S9R8L4</accession>
<name>A0A1S9R8L4_PENBI</name>
<sequence>MPDLGGPAEKDPRPRFSSGEEHQQTRNRANSKSVFPLDVCLAGHATLINWANLLAGPNPPQDRFIDQSLHSKANFAVSQWLWPLLPWPDWDFRFRPPPPPAESGAHQQRWRPPLGQPLLRPPFLPPLRLLPLLSPELL</sequence>
<reference evidence="3" key="1">
    <citation type="submission" date="2015-09" db="EMBL/GenBank/DDBJ databases">
        <authorList>
            <person name="Fill T.P."/>
            <person name="Baretta J.F."/>
            <person name="de Almeida L.G."/>
            <person name="Rocha M."/>
            <person name="de Souza D.H."/>
            <person name="Malavazi I."/>
            <person name="Cerdeira L.T."/>
            <person name="Hong H."/>
            <person name="Samborskyy M."/>
            <person name="de Vasconcelos A.T."/>
            <person name="Leadlay P."/>
            <person name="Rodrigues-Filho E."/>
        </authorList>
    </citation>
    <scope>NUCLEOTIDE SEQUENCE [LARGE SCALE GENOMIC DNA]</scope>
    <source>
        <strain evidence="3">LaBioMMi 136</strain>
    </source>
</reference>
<evidence type="ECO:0000313" key="2">
    <source>
        <dbReference type="EMBL" id="OOQ81736.1"/>
    </source>
</evidence>
<organism evidence="2 3">
    <name type="scientific">Penicillium brasilianum</name>
    <dbReference type="NCBI Taxonomy" id="104259"/>
    <lineage>
        <taxon>Eukaryota</taxon>
        <taxon>Fungi</taxon>
        <taxon>Dikarya</taxon>
        <taxon>Ascomycota</taxon>
        <taxon>Pezizomycotina</taxon>
        <taxon>Eurotiomycetes</taxon>
        <taxon>Eurotiomycetidae</taxon>
        <taxon>Eurotiales</taxon>
        <taxon>Aspergillaceae</taxon>
        <taxon>Penicillium</taxon>
    </lineage>
</organism>
<proteinExistence type="predicted"/>
<feature type="compositionally biased region" description="Basic and acidic residues" evidence="1">
    <location>
        <begin position="8"/>
        <end position="24"/>
    </location>
</feature>
<evidence type="ECO:0000256" key="1">
    <source>
        <dbReference type="SAM" id="MobiDB-lite"/>
    </source>
</evidence>
<dbReference type="AlphaFoldDB" id="A0A1S9R8L4"/>
<dbReference type="Proteomes" id="UP000190744">
    <property type="component" value="Unassembled WGS sequence"/>
</dbReference>
<dbReference type="EMBL" id="LJBN01000238">
    <property type="protein sequence ID" value="OOQ81736.1"/>
    <property type="molecule type" value="Genomic_DNA"/>
</dbReference>
<feature type="region of interest" description="Disordered" evidence="1">
    <location>
        <begin position="1"/>
        <end position="30"/>
    </location>
</feature>
<evidence type="ECO:0000313" key="3">
    <source>
        <dbReference type="Proteomes" id="UP000190744"/>
    </source>
</evidence>
<protein>
    <submittedName>
        <fullName evidence="2">Uncharacterized protein</fullName>
    </submittedName>
</protein>